<organism evidence="1 2">
    <name type="scientific">Mycoplasmoides pneumoniae (strain ATCC 15531 / DSM 23978 / CIP 103766 / NBRC 14401 / NCTC 10119 / FH)</name>
    <name type="common">Mycoplasma pneumoniae</name>
    <dbReference type="NCBI Taxonomy" id="722438"/>
    <lineage>
        <taxon>Bacteria</taxon>
        <taxon>Bacillati</taxon>
        <taxon>Mycoplasmatota</taxon>
        <taxon>Mycoplasmoidales</taxon>
        <taxon>Mycoplasmoidaceae</taxon>
        <taxon>Mycoplasmoides</taxon>
    </lineage>
</organism>
<dbReference type="Proteomes" id="UP000007756">
    <property type="component" value="Chromosome"/>
</dbReference>
<accession>A0A0H3DM71</accession>
<name>A0A0H3DM71_MYCPB</name>
<sequence>MNTFKETLFSLKKSNYLLNESAQILNDCVVNNNEIDERLRNSIKFALGIINLASYCLKNEQEQLDHELNHGNEAPWEFSFNEAEQLIECTVKNNFGNEKLVDLIFHIGDAMETYRTTNIKFRVPKSYYDAKQQIRKVIKN</sequence>
<dbReference type="EMBL" id="CP002077">
    <property type="protein sequence ID" value="ADK86836.1"/>
    <property type="molecule type" value="Genomic_DNA"/>
</dbReference>
<dbReference type="KEGG" id="mpj:MPNE_0632"/>
<dbReference type="GeneID" id="66608784"/>
<dbReference type="PATRIC" id="fig|722438.3.peg.608"/>
<gene>
    <name evidence="1" type="ordered locus">MPNE_0632</name>
</gene>
<reference evidence="1 2" key="1">
    <citation type="journal article" date="2010" name="Appl. Environ. Microbiol.">
        <title>Targeted chromosomal knockouts in Mycoplasma pneumoniae.</title>
        <authorList>
            <person name="Krishnakumar R."/>
            <person name="Assad-Garcia N."/>
            <person name="Benders G.A."/>
            <person name="Phan Q."/>
            <person name="Montague M.G."/>
            <person name="Glass J.I."/>
        </authorList>
    </citation>
    <scope>NUCLEOTIDE SEQUENCE [LARGE SCALE GENOMIC DNA]</scope>
    <source>
        <strain evidence="2">ATCC 15531 / DSM 22911 / NBRC 14401 / NCTC 10119 / FH</strain>
    </source>
</reference>
<evidence type="ECO:0000313" key="2">
    <source>
        <dbReference type="Proteomes" id="UP000007756"/>
    </source>
</evidence>
<proteinExistence type="predicted"/>
<dbReference type="AlphaFoldDB" id="A0A0H3DM71"/>
<dbReference type="STRING" id="722438.F539_03035"/>
<dbReference type="RefSeq" id="WP_010874891.1">
    <property type="nucleotide sequence ID" value="NZ_CP010546.1"/>
</dbReference>
<protein>
    <submittedName>
        <fullName evidence="1">Uncharacterized protein</fullName>
    </submittedName>
</protein>
<dbReference type="PaxDb" id="722438-MPNE_0632"/>
<evidence type="ECO:0000313" key="1">
    <source>
        <dbReference type="EMBL" id="ADK86836.1"/>
    </source>
</evidence>
<dbReference type="HOGENOM" id="CLU_1832956_0_0_14"/>